<keyword evidence="1" id="KW-0732">Signal</keyword>
<dbReference type="KEGG" id="tzo:THMIRHAT_12300"/>
<dbReference type="PROSITE" id="PS51257">
    <property type="entry name" value="PROKAR_LIPOPROTEIN"/>
    <property type="match status" value="1"/>
</dbReference>
<sequence>MKQIATLSSLVGTLAVLFLFTGCSSVQTQALQAEDGEQRFLLQDFYHEPPQALESRSLASAAEDACPKGYDILLKQASKHAQFGQDHAQCASPGGCDFVLEWRIICAEKPEKKFSIFGKY</sequence>
<dbReference type="AlphaFoldDB" id="A0A6F8PN66"/>
<evidence type="ECO:0008006" key="4">
    <source>
        <dbReference type="Google" id="ProtNLM"/>
    </source>
</evidence>
<evidence type="ECO:0000256" key="1">
    <source>
        <dbReference type="SAM" id="SignalP"/>
    </source>
</evidence>
<proteinExistence type="predicted"/>
<organism evidence="2 3">
    <name type="scientific">Thiosulfativibrio zosterae</name>
    <dbReference type="NCBI Taxonomy" id="2675053"/>
    <lineage>
        <taxon>Bacteria</taxon>
        <taxon>Pseudomonadati</taxon>
        <taxon>Pseudomonadota</taxon>
        <taxon>Gammaproteobacteria</taxon>
        <taxon>Thiotrichales</taxon>
        <taxon>Piscirickettsiaceae</taxon>
        <taxon>Thiosulfativibrio</taxon>
    </lineage>
</organism>
<accession>A0A6F8PN66</accession>
<feature type="signal peptide" evidence="1">
    <location>
        <begin position="1"/>
        <end position="28"/>
    </location>
</feature>
<protein>
    <recommendedName>
        <fullName evidence="4">Lipoprotein</fullName>
    </recommendedName>
</protein>
<reference evidence="3" key="1">
    <citation type="submission" date="2019-11" db="EMBL/GenBank/DDBJ databases">
        <title>Isolation and characterization of two novel species in the genus Thiomicrorhabdus.</title>
        <authorList>
            <person name="Mochizuki J."/>
            <person name="Kojima H."/>
            <person name="Fukui M."/>
        </authorList>
    </citation>
    <scope>NUCLEOTIDE SEQUENCE [LARGE SCALE GENOMIC DNA]</scope>
    <source>
        <strain evidence="3">AkT22</strain>
    </source>
</reference>
<dbReference type="EMBL" id="AP021888">
    <property type="protein sequence ID" value="BBP43484.1"/>
    <property type="molecule type" value="Genomic_DNA"/>
</dbReference>
<dbReference type="RefSeq" id="WP_173291276.1">
    <property type="nucleotide sequence ID" value="NZ_AP021888.1"/>
</dbReference>
<evidence type="ECO:0000313" key="2">
    <source>
        <dbReference type="EMBL" id="BBP43484.1"/>
    </source>
</evidence>
<name>A0A6F8PN66_9GAMM</name>
<gene>
    <name evidence="2" type="ORF">THMIRHAT_12300</name>
</gene>
<evidence type="ECO:0000313" key="3">
    <source>
        <dbReference type="Proteomes" id="UP000501466"/>
    </source>
</evidence>
<dbReference type="Proteomes" id="UP000501466">
    <property type="component" value="Chromosome"/>
</dbReference>
<feature type="chain" id="PRO_5026327300" description="Lipoprotein" evidence="1">
    <location>
        <begin position="29"/>
        <end position="120"/>
    </location>
</feature>
<keyword evidence="3" id="KW-1185">Reference proteome</keyword>